<dbReference type="EMBL" id="JAPDRQ010000086">
    <property type="protein sequence ID" value="KAJ9655944.1"/>
    <property type="molecule type" value="Genomic_DNA"/>
</dbReference>
<sequence>MTLTYDPEKRRIVKVGIIGCGEIAQVAHIATLGFLSDYFLVTYLCDVSQQALDHCARKVAGHTPKLSTNAEELCASPEVDAVLVCNATAFHPTHAILALRNNKHVLVEKPLALCYRDMEALEAAEKQSEASLFVGYMRRYAPAFLQAITEIGDRSQIQYARVRDIIGPNSFFVNQSGTFPKKFSDFRKEDLEELAAKDRDIAEEALLRDFGVPVNDETQKMLAILGGLGSHDLSAMREVLGMPRCVKGASLQWPIWSALFQYDGFPVIYESGINSVPIFDAHIEIYTADKIVRVNYDTPYVKGLPITITIREKTEGPSGETQYQERCVRVTYEDPYTIEFKEWYNCIVSGKKPKTTIADVREDLDIFKMLMQSAFGK</sequence>
<proteinExistence type="predicted"/>
<gene>
    <name evidence="1" type="ORF">H2198_005292</name>
</gene>
<organism evidence="1 2">
    <name type="scientific">Neophaeococcomyces mojaviensis</name>
    <dbReference type="NCBI Taxonomy" id="3383035"/>
    <lineage>
        <taxon>Eukaryota</taxon>
        <taxon>Fungi</taxon>
        <taxon>Dikarya</taxon>
        <taxon>Ascomycota</taxon>
        <taxon>Pezizomycotina</taxon>
        <taxon>Eurotiomycetes</taxon>
        <taxon>Chaetothyriomycetidae</taxon>
        <taxon>Chaetothyriales</taxon>
        <taxon>Chaetothyriales incertae sedis</taxon>
        <taxon>Neophaeococcomyces</taxon>
    </lineage>
</organism>
<reference evidence="1" key="1">
    <citation type="submission" date="2022-10" db="EMBL/GenBank/DDBJ databases">
        <title>Culturing micro-colonial fungi from biological soil crusts in the Mojave desert and describing Neophaeococcomyces mojavensis, and introducing the new genera and species Taxawa tesnikishii.</title>
        <authorList>
            <person name="Kurbessoian T."/>
            <person name="Stajich J.E."/>
        </authorList>
    </citation>
    <scope>NUCLEOTIDE SEQUENCE</scope>
    <source>
        <strain evidence="1">JES_112</strain>
    </source>
</reference>
<name>A0ACC3A6C2_9EURO</name>
<dbReference type="Proteomes" id="UP001172386">
    <property type="component" value="Unassembled WGS sequence"/>
</dbReference>
<accession>A0ACC3A6C2</accession>
<protein>
    <submittedName>
        <fullName evidence="1">Uncharacterized protein</fullName>
    </submittedName>
</protein>
<evidence type="ECO:0000313" key="2">
    <source>
        <dbReference type="Proteomes" id="UP001172386"/>
    </source>
</evidence>
<keyword evidence="2" id="KW-1185">Reference proteome</keyword>
<evidence type="ECO:0000313" key="1">
    <source>
        <dbReference type="EMBL" id="KAJ9655944.1"/>
    </source>
</evidence>
<comment type="caution">
    <text evidence="1">The sequence shown here is derived from an EMBL/GenBank/DDBJ whole genome shotgun (WGS) entry which is preliminary data.</text>
</comment>